<dbReference type="InterPro" id="IPR036465">
    <property type="entry name" value="vWFA_dom_sf"/>
</dbReference>
<dbReference type="Pfam" id="PF01882">
    <property type="entry name" value="DUF58"/>
    <property type="match status" value="1"/>
</dbReference>
<dbReference type="OrthoDB" id="9776116at2"/>
<dbReference type="RefSeq" id="WP_089896429.1">
    <property type="nucleotide sequence ID" value="NZ_FOJG01000001.1"/>
</dbReference>
<keyword evidence="3" id="KW-1185">Reference proteome</keyword>
<feature type="domain" description="DUF58" evidence="1">
    <location>
        <begin position="62"/>
        <end position="269"/>
    </location>
</feature>
<evidence type="ECO:0000259" key="1">
    <source>
        <dbReference type="Pfam" id="PF01882"/>
    </source>
</evidence>
<dbReference type="InterPro" id="IPR002881">
    <property type="entry name" value="DUF58"/>
</dbReference>
<protein>
    <recommendedName>
        <fullName evidence="1">DUF58 domain-containing protein</fullName>
    </recommendedName>
</protein>
<dbReference type="SUPFAM" id="SSF53300">
    <property type="entry name" value="vWA-like"/>
    <property type="match status" value="1"/>
</dbReference>
<dbReference type="AlphaFoldDB" id="A0A1I0RQJ8"/>
<proteinExistence type="predicted"/>
<evidence type="ECO:0000313" key="3">
    <source>
        <dbReference type="Proteomes" id="UP000199310"/>
    </source>
</evidence>
<name>A0A1I0RQJ8_9BACT</name>
<dbReference type="STRING" id="29529.SAMN04488122_3243"/>
<gene>
    <name evidence="2" type="ORF">SAMN04488122_3243</name>
</gene>
<reference evidence="3" key="1">
    <citation type="submission" date="2016-10" db="EMBL/GenBank/DDBJ databases">
        <authorList>
            <person name="Varghese N."/>
            <person name="Submissions S."/>
        </authorList>
    </citation>
    <scope>NUCLEOTIDE SEQUENCE [LARGE SCALE GENOMIC DNA]</scope>
    <source>
        <strain evidence="3">DSM 3695</strain>
    </source>
</reference>
<accession>A0A1I0RQJ8</accession>
<sequence>MQKNKDNTAHTYPPGVVITLEEMMRFEYYVQDIPLLPQHPVYTILAGRHASKLRGRGLDFEEVRVYVPGDDIRNIDWRVTARTGVTHSKVFNEEKERPTFLVLDQSSTLFFGSQQLMKSVVAAQVAALSAFYTVRRGDRVGGIVFNEDRNEFIPAARSKSHVQYLLTCIAELNAELPLRKVIRPHTPTLNEILHRTATLVTHDYVVTVISDFSNIDEETIRYLEQMAAHNDVMLVHLTDPLEAQLPDGRLVLSDGIKQILWNNNTKDNGQRYTQDFDTMKASLTARCRNYRIPVIFIDTAAPVTDQIMHFFGKANN</sequence>
<dbReference type="EMBL" id="FOJG01000001">
    <property type="protein sequence ID" value="SEW43639.1"/>
    <property type="molecule type" value="Genomic_DNA"/>
</dbReference>
<organism evidence="2 3">
    <name type="scientific">Chitinophaga arvensicola</name>
    <dbReference type="NCBI Taxonomy" id="29529"/>
    <lineage>
        <taxon>Bacteria</taxon>
        <taxon>Pseudomonadati</taxon>
        <taxon>Bacteroidota</taxon>
        <taxon>Chitinophagia</taxon>
        <taxon>Chitinophagales</taxon>
        <taxon>Chitinophagaceae</taxon>
        <taxon>Chitinophaga</taxon>
    </lineage>
</organism>
<dbReference type="Proteomes" id="UP000199310">
    <property type="component" value="Unassembled WGS sequence"/>
</dbReference>
<evidence type="ECO:0000313" key="2">
    <source>
        <dbReference type="EMBL" id="SEW43639.1"/>
    </source>
</evidence>
<dbReference type="PANTHER" id="PTHR33608:SF12">
    <property type="entry name" value="DUF58 DOMAIN-CONTAINING PROTEIN"/>
    <property type="match status" value="1"/>
</dbReference>
<dbReference type="PANTHER" id="PTHR33608">
    <property type="entry name" value="BLL2464 PROTEIN"/>
    <property type="match status" value="1"/>
</dbReference>